<evidence type="ECO:0000313" key="1">
    <source>
        <dbReference type="EMBL" id="ADM26851.1"/>
    </source>
</evidence>
<sequence>GHDYRNESGRGQGISLRYIRPANFCVRVIAAVLWIGPQTQFDPHSGTVFVLEGQRVQTIVILVLADGVPQSTSSANSPRSNYSVDDLLLVGGSISGQLQVIHGGHHLPGGHRRICIHHGLHNGHQVQARGPHIDAESSSIRLIGHLQWWRNPADLCRHHDFTRVR</sequence>
<organism evidence="1">
    <name type="scientific">Drosophila melanogaster</name>
    <name type="common">Fruit fly</name>
    <dbReference type="NCBI Taxonomy" id="7227"/>
    <lineage>
        <taxon>Eukaryota</taxon>
        <taxon>Metazoa</taxon>
        <taxon>Ecdysozoa</taxon>
        <taxon>Arthropoda</taxon>
        <taxon>Hexapoda</taxon>
        <taxon>Insecta</taxon>
        <taxon>Pterygota</taxon>
        <taxon>Neoptera</taxon>
        <taxon>Endopterygota</taxon>
        <taxon>Diptera</taxon>
        <taxon>Brachycera</taxon>
        <taxon>Muscomorpha</taxon>
        <taxon>Ephydroidea</taxon>
        <taxon>Drosophilidae</taxon>
        <taxon>Drosophila</taxon>
        <taxon>Sophophora</taxon>
    </lineage>
</organism>
<accession>E0R945</accession>
<dbReference type="EMBL" id="BT125613">
    <property type="protein sequence ID" value="ADM26851.1"/>
    <property type="molecule type" value="mRNA"/>
</dbReference>
<protein>
    <submittedName>
        <fullName evidence="1">RT09842p</fullName>
    </submittedName>
</protein>
<proteinExistence type="evidence at transcript level"/>
<dbReference type="AlphaFoldDB" id="E0R945"/>
<reference evidence="1" key="1">
    <citation type="submission" date="2010-08" db="EMBL/GenBank/DDBJ databases">
        <authorList>
            <person name="Carlson J."/>
            <person name="Booth B."/>
            <person name="Frise E."/>
            <person name="Park S."/>
            <person name="Wan K."/>
            <person name="Yu C."/>
            <person name="Celniker S."/>
        </authorList>
    </citation>
    <scope>NUCLEOTIDE SEQUENCE</scope>
</reference>
<name>E0R945_DROME</name>
<feature type="non-terminal residue" evidence="1">
    <location>
        <position position="1"/>
    </location>
</feature>
<gene>
    <name evidence="1" type="primary">ed-RA</name>
</gene>